<dbReference type="AlphaFoldDB" id="A0A1U9Z547"/>
<evidence type="ECO:0000313" key="2">
    <source>
        <dbReference type="Proteomes" id="UP000191135"/>
    </source>
</evidence>
<reference evidence="1 2" key="1">
    <citation type="submission" date="2017-03" db="EMBL/GenBank/DDBJ databases">
        <title>Foreign affairs: Plasmid Transfer between Roseobacters and Rhizobia.</title>
        <authorList>
            <person name="Bartling P."/>
            <person name="Bunk B."/>
            <person name="Overmann J."/>
            <person name="Brinkmann H."/>
            <person name="Petersen J."/>
        </authorList>
    </citation>
    <scope>NUCLEOTIDE SEQUENCE [LARGE SCALE GENOMIC DNA]</scope>
    <source>
        <strain evidence="1 2">MACL11</strain>
    </source>
</reference>
<proteinExistence type="predicted"/>
<dbReference type="KEGG" id="mmed:Mame_03534"/>
<gene>
    <name evidence="1" type="ORF">Mame_03534</name>
</gene>
<dbReference type="EMBL" id="CP020330">
    <property type="protein sequence ID" value="AQZ52839.1"/>
    <property type="molecule type" value="Genomic_DNA"/>
</dbReference>
<protein>
    <submittedName>
        <fullName evidence="1">Uncharacterized protein</fullName>
    </submittedName>
</protein>
<dbReference type="Proteomes" id="UP000191135">
    <property type="component" value="Chromosome"/>
</dbReference>
<name>A0A1U9Z547_9HYPH</name>
<evidence type="ECO:0000313" key="1">
    <source>
        <dbReference type="EMBL" id="AQZ52839.1"/>
    </source>
</evidence>
<dbReference type="STRING" id="1122214.Mame_03534"/>
<accession>A0A1U9Z547</accession>
<dbReference type="RefSeq" id="WP_018066582.1">
    <property type="nucleotide sequence ID" value="NZ_AQWH01000025.1"/>
</dbReference>
<dbReference type="eggNOG" id="ENOG5033RET">
    <property type="taxonomic scope" value="Bacteria"/>
</dbReference>
<dbReference type="OrthoDB" id="7875733at2"/>
<sequence length="277" mass="31691">MPLSVDVICSHPSFLPSLAYYGEALAEVYHTNQRLGANLASQRRWLISQTALALYWGDEGGLTVNRLIEVLTPYKVASPNTIRAFINESVQYGFIEVDPDSRRIRPRYWKPTEVVKSALMEWVGLNLAMLDGIDGRNRASVLMQRPDIVFSLQPRLAWNCLNDPAWREPPPRVALLQNTISGGMVMDHIVSQIGAGTPQGERYLIPPINARRLSERIFISRTHLQRILNKAIEIGVLGWSRRPFESEMWIDRLFIEEYCRWQAVKSHHIDEAFAHFA</sequence>
<organism evidence="1 2">
    <name type="scientific">Martelella mediterranea DSM 17316</name>
    <dbReference type="NCBI Taxonomy" id="1122214"/>
    <lineage>
        <taxon>Bacteria</taxon>
        <taxon>Pseudomonadati</taxon>
        <taxon>Pseudomonadota</taxon>
        <taxon>Alphaproteobacteria</taxon>
        <taxon>Hyphomicrobiales</taxon>
        <taxon>Aurantimonadaceae</taxon>
        <taxon>Martelella</taxon>
    </lineage>
</organism>
<keyword evidence="2" id="KW-1185">Reference proteome</keyword>